<dbReference type="GO" id="GO:0030288">
    <property type="term" value="C:outer membrane-bounded periplasmic space"/>
    <property type="evidence" value="ECO:0007669"/>
    <property type="project" value="TreeGrafter"/>
</dbReference>
<dbReference type="NCBIfam" id="TIGR03002">
    <property type="entry name" value="outer_YhbN_LptA"/>
    <property type="match status" value="1"/>
</dbReference>
<dbReference type="Gene3D" id="2.60.450.10">
    <property type="entry name" value="Lipopolysaccharide (LPS) transport protein A like domain"/>
    <property type="match status" value="1"/>
</dbReference>
<proteinExistence type="predicted"/>
<sequence length="169" mass="19091">MFQRMVNYSLFFLLMFTSCSYALTEDKEKVMHVMADSADLSQQEHKGIYTGNVELVQGTTNLQAAKAITLGNKKNQLEVAIATGTSEKQAHYWTITDPNKPPVHAYADTIRYYPLRHLIELIGNARVEQGKNSFSAAKISYDTEKQHVLSQGNGNKRIIIIYHPEKKPS</sequence>
<organism evidence="6 7">
    <name type="scientific">Legionella bozemanae</name>
    <name type="common">Fluoribacter bozemanae</name>
    <dbReference type="NCBI Taxonomy" id="447"/>
    <lineage>
        <taxon>Bacteria</taxon>
        <taxon>Pseudomonadati</taxon>
        <taxon>Pseudomonadota</taxon>
        <taxon>Gammaproteobacteria</taxon>
        <taxon>Legionellales</taxon>
        <taxon>Legionellaceae</taxon>
        <taxon>Legionella</taxon>
    </lineage>
</organism>
<dbReference type="STRING" id="447.Lboz_0473"/>
<dbReference type="Pfam" id="PF03968">
    <property type="entry name" value="LptD_N"/>
    <property type="match status" value="1"/>
</dbReference>
<keyword evidence="2 4" id="KW-0732">Signal</keyword>
<keyword evidence="1" id="KW-0813">Transport</keyword>
<gene>
    <name evidence="6" type="ORF">Lboz_0473</name>
</gene>
<dbReference type="Proteomes" id="UP000054695">
    <property type="component" value="Unassembled WGS sequence"/>
</dbReference>
<evidence type="ECO:0000259" key="5">
    <source>
        <dbReference type="Pfam" id="PF03968"/>
    </source>
</evidence>
<keyword evidence="7" id="KW-1185">Reference proteome</keyword>
<feature type="signal peptide" evidence="4">
    <location>
        <begin position="1"/>
        <end position="22"/>
    </location>
</feature>
<name>A0A0W0S082_LEGBO</name>
<dbReference type="GO" id="GO:0017089">
    <property type="term" value="F:glycolipid transfer activity"/>
    <property type="evidence" value="ECO:0007669"/>
    <property type="project" value="TreeGrafter"/>
</dbReference>
<dbReference type="PATRIC" id="fig|447.4.peg.505"/>
<dbReference type="InterPro" id="IPR052037">
    <property type="entry name" value="LPS_export_LptA"/>
</dbReference>
<dbReference type="InterPro" id="IPR014340">
    <property type="entry name" value="LptA"/>
</dbReference>
<dbReference type="GO" id="GO:0015920">
    <property type="term" value="P:lipopolysaccharide transport"/>
    <property type="evidence" value="ECO:0007669"/>
    <property type="project" value="InterPro"/>
</dbReference>
<keyword evidence="3" id="KW-0574">Periplasm</keyword>
<dbReference type="GO" id="GO:0001530">
    <property type="term" value="F:lipopolysaccharide binding"/>
    <property type="evidence" value="ECO:0007669"/>
    <property type="project" value="InterPro"/>
</dbReference>
<comment type="caution">
    <text evidence="6">The sequence shown here is derived from an EMBL/GenBank/DDBJ whole genome shotgun (WGS) entry which is preliminary data.</text>
</comment>
<dbReference type="GO" id="GO:0009279">
    <property type="term" value="C:cell outer membrane"/>
    <property type="evidence" value="ECO:0007669"/>
    <property type="project" value="TreeGrafter"/>
</dbReference>
<evidence type="ECO:0000256" key="3">
    <source>
        <dbReference type="ARBA" id="ARBA00022764"/>
    </source>
</evidence>
<dbReference type="PROSITE" id="PS51257">
    <property type="entry name" value="PROKAR_LIPOPROTEIN"/>
    <property type="match status" value="1"/>
</dbReference>
<dbReference type="OrthoDB" id="5295619at2"/>
<evidence type="ECO:0000256" key="4">
    <source>
        <dbReference type="SAM" id="SignalP"/>
    </source>
</evidence>
<dbReference type="PANTHER" id="PTHR36504:SF1">
    <property type="entry name" value="LIPOPOLYSACCHARIDE EXPORT SYSTEM PROTEIN LPTA"/>
    <property type="match status" value="1"/>
</dbReference>
<evidence type="ECO:0000256" key="1">
    <source>
        <dbReference type="ARBA" id="ARBA00022448"/>
    </source>
</evidence>
<dbReference type="RefSeq" id="WP_058458166.1">
    <property type="nucleotide sequence ID" value="NZ_CAAAIY010000009.1"/>
</dbReference>
<evidence type="ECO:0000256" key="2">
    <source>
        <dbReference type="ARBA" id="ARBA00022729"/>
    </source>
</evidence>
<dbReference type="InterPro" id="IPR005653">
    <property type="entry name" value="OstA-like_N"/>
</dbReference>
<reference evidence="6 7" key="1">
    <citation type="submission" date="2015-11" db="EMBL/GenBank/DDBJ databases">
        <title>Genomic analysis of 38 Legionella species identifies large and diverse effector repertoires.</title>
        <authorList>
            <person name="Burstein D."/>
            <person name="Amaro F."/>
            <person name="Zusman T."/>
            <person name="Lifshitz Z."/>
            <person name="Cohen O."/>
            <person name="Gilbert J.A."/>
            <person name="Pupko T."/>
            <person name="Shuman H.A."/>
            <person name="Segal G."/>
        </authorList>
    </citation>
    <scope>NUCLEOTIDE SEQUENCE [LARGE SCALE GENOMIC DNA]</scope>
    <source>
        <strain evidence="6 7">WIGA</strain>
    </source>
</reference>
<dbReference type="PANTHER" id="PTHR36504">
    <property type="entry name" value="LIPOPOLYSACCHARIDE EXPORT SYSTEM PROTEIN LPTA"/>
    <property type="match status" value="1"/>
</dbReference>
<feature type="chain" id="PRO_5006911472" evidence="4">
    <location>
        <begin position="23"/>
        <end position="169"/>
    </location>
</feature>
<dbReference type="EMBL" id="LNXU01000003">
    <property type="protein sequence ID" value="KTC76718.1"/>
    <property type="molecule type" value="Genomic_DNA"/>
</dbReference>
<feature type="domain" description="Organic solvent tolerance-like N-terminal" evidence="5">
    <location>
        <begin position="32"/>
        <end position="146"/>
    </location>
</feature>
<dbReference type="AlphaFoldDB" id="A0A0W0S082"/>
<accession>A0A0W0S082</accession>
<protein>
    <submittedName>
        <fullName evidence="6">OstA family protein</fullName>
    </submittedName>
</protein>
<evidence type="ECO:0000313" key="7">
    <source>
        <dbReference type="Proteomes" id="UP000054695"/>
    </source>
</evidence>
<evidence type="ECO:0000313" key="6">
    <source>
        <dbReference type="EMBL" id="KTC76718.1"/>
    </source>
</evidence>